<gene>
    <name evidence="2" type="ORF">EDEG_02046</name>
</gene>
<dbReference type="EMBL" id="AFBI03000033">
    <property type="protein sequence ID" value="EJW03615.1"/>
    <property type="molecule type" value="Genomic_DNA"/>
</dbReference>
<dbReference type="HOGENOM" id="CLU_072378_1_1_1"/>
<dbReference type="SUPFAM" id="SSF52833">
    <property type="entry name" value="Thioredoxin-like"/>
    <property type="match status" value="1"/>
</dbReference>
<dbReference type="InterPro" id="IPR013766">
    <property type="entry name" value="Thioredoxin_domain"/>
</dbReference>
<keyword evidence="3" id="KW-1185">Reference proteome</keyword>
<dbReference type="Pfam" id="PF00085">
    <property type="entry name" value="Thioredoxin"/>
    <property type="match status" value="1"/>
</dbReference>
<name>J9DM02_EDHAE</name>
<proteinExistence type="predicted"/>
<evidence type="ECO:0000259" key="1">
    <source>
        <dbReference type="Pfam" id="PF00085"/>
    </source>
</evidence>
<evidence type="ECO:0000313" key="2">
    <source>
        <dbReference type="EMBL" id="EJW03615.1"/>
    </source>
</evidence>
<organism evidence="2 3">
    <name type="scientific">Edhazardia aedis (strain USNM 41457)</name>
    <name type="common">Microsporidian parasite</name>
    <dbReference type="NCBI Taxonomy" id="1003232"/>
    <lineage>
        <taxon>Eukaryota</taxon>
        <taxon>Fungi</taxon>
        <taxon>Fungi incertae sedis</taxon>
        <taxon>Microsporidia</taxon>
        <taxon>Edhazardia</taxon>
    </lineage>
</organism>
<dbReference type="Proteomes" id="UP000003163">
    <property type="component" value="Unassembled WGS sequence"/>
</dbReference>
<reference evidence="3" key="2">
    <citation type="submission" date="2015-07" db="EMBL/GenBank/DDBJ databases">
        <title>Contrasting host-pathogen interactions and genome evolution in two generalist and specialist microsporidian pathogens of mosquitoes.</title>
        <authorList>
            <consortium name="The Broad Institute Genomics Platform"/>
            <consortium name="The Broad Institute Genome Sequencing Center for Infectious Disease"/>
            <person name="Cuomo C.A."/>
            <person name="Sanscrainte N.D."/>
            <person name="Goldberg J.M."/>
            <person name="Heiman D."/>
            <person name="Young S."/>
            <person name="Zeng Q."/>
            <person name="Becnel J.J."/>
            <person name="Birren B.W."/>
        </authorList>
    </citation>
    <scope>NUCLEOTIDE SEQUENCE [LARGE SCALE GENOMIC DNA]</scope>
    <source>
        <strain evidence="3">USNM 41457</strain>
    </source>
</reference>
<dbReference type="OrthoDB" id="10257948at2759"/>
<dbReference type="AlphaFoldDB" id="J9DM02"/>
<accession>J9DM02</accession>
<feature type="domain" description="Thioredoxin" evidence="1">
    <location>
        <begin position="42"/>
        <end position="118"/>
    </location>
</feature>
<dbReference type="STRING" id="1003232.J9DM02"/>
<evidence type="ECO:0000313" key="3">
    <source>
        <dbReference type="Proteomes" id="UP000003163"/>
    </source>
</evidence>
<protein>
    <recommendedName>
        <fullName evidence="1">Thioredoxin domain-containing protein</fullName>
    </recommendedName>
</protein>
<reference evidence="2 3" key="1">
    <citation type="submission" date="2011-08" db="EMBL/GenBank/DDBJ databases">
        <authorList>
            <person name="Liu Z.J."/>
            <person name="Shi F.L."/>
            <person name="Lu J.Q."/>
            <person name="Li M."/>
            <person name="Wang Z.L."/>
        </authorList>
    </citation>
    <scope>NUCLEOTIDE SEQUENCE [LARGE SCALE GENOMIC DNA]</scope>
    <source>
        <strain evidence="2 3">USNM 41457</strain>
    </source>
</reference>
<sequence>MTQDINLNDDYEYEKYKEKRISELKETLSNHAVQEILSENDIIEKSKKDTMIVHFYTNKFAKCRIMNDKLKKVAIFFKDISFYKIDADLCPFLVDKLRIKVLPFLGFFRGGYFLRGVEGFEGFGENDFAVVDLVKFISNHDIVKNDF</sequence>
<comment type="caution">
    <text evidence="2">The sequence shown here is derived from an EMBL/GenBank/DDBJ whole genome shotgun (WGS) entry which is preliminary data.</text>
</comment>
<dbReference type="InParanoid" id="J9DM02"/>
<dbReference type="VEuPathDB" id="MicrosporidiaDB:EDEG_02046"/>
<dbReference type="OMA" id="KEFMNIT"/>
<dbReference type="Gene3D" id="3.40.30.10">
    <property type="entry name" value="Glutaredoxin"/>
    <property type="match status" value="1"/>
</dbReference>
<dbReference type="InterPro" id="IPR036249">
    <property type="entry name" value="Thioredoxin-like_sf"/>
</dbReference>
<dbReference type="PANTHER" id="PTHR21148">
    <property type="entry name" value="THIOREDOXIN DOMAIN-CONTAINING PROTEIN 9"/>
    <property type="match status" value="1"/>
</dbReference>